<protein>
    <recommendedName>
        <fullName evidence="4">AA1-like domain-containing protein</fullName>
    </recommendedName>
</protein>
<dbReference type="OrthoDB" id="4459390at2759"/>
<evidence type="ECO:0008006" key="4">
    <source>
        <dbReference type="Google" id="ProtNLM"/>
    </source>
</evidence>
<feature type="chain" id="PRO_5040990418" description="AA1-like domain-containing protein" evidence="1">
    <location>
        <begin position="19"/>
        <end position="153"/>
    </location>
</feature>
<sequence length="153" mass="16428">MKTSFVAVALSFATIGSAAPTTESRKWPYSIDSLSLKHLIESNTFDLSWTLTSRGPYGEDLGSTTCHTAWYNGSNPVGPENPESCADPAYQYWFPNGIENLESYEIAVKGSAGPASTTISAGPKYQCGPYTGPIGNVDKECKITNGGAFYLHE</sequence>
<evidence type="ECO:0000313" key="3">
    <source>
        <dbReference type="Proteomes" id="UP001152646"/>
    </source>
</evidence>
<feature type="signal peptide" evidence="1">
    <location>
        <begin position="1"/>
        <end position="18"/>
    </location>
</feature>
<comment type="caution">
    <text evidence="2">The sequence shown here is derived from an EMBL/GenBank/DDBJ whole genome shotgun (WGS) entry which is preliminary data.</text>
</comment>
<gene>
    <name evidence="2" type="ORF">PSALAMII_LOCUS8857</name>
</gene>
<organism evidence="2 3">
    <name type="scientific">Penicillium salamii</name>
    <dbReference type="NCBI Taxonomy" id="1612424"/>
    <lineage>
        <taxon>Eukaryota</taxon>
        <taxon>Fungi</taxon>
        <taxon>Dikarya</taxon>
        <taxon>Ascomycota</taxon>
        <taxon>Pezizomycotina</taxon>
        <taxon>Eurotiomycetes</taxon>
        <taxon>Eurotiomycetidae</taxon>
        <taxon>Eurotiales</taxon>
        <taxon>Aspergillaceae</taxon>
        <taxon>Penicillium</taxon>
    </lineage>
</organism>
<dbReference type="Proteomes" id="UP001152646">
    <property type="component" value="Unassembled WGS sequence"/>
</dbReference>
<evidence type="ECO:0000313" key="2">
    <source>
        <dbReference type="EMBL" id="CAG8408079.1"/>
    </source>
</evidence>
<dbReference type="EMBL" id="CAJVPA010000216">
    <property type="protein sequence ID" value="CAG8408079.1"/>
    <property type="molecule type" value="Genomic_DNA"/>
</dbReference>
<dbReference type="AlphaFoldDB" id="A0A9W4NTL3"/>
<reference evidence="2" key="1">
    <citation type="submission" date="2021-07" db="EMBL/GenBank/DDBJ databases">
        <authorList>
            <person name="Branca A.L. A."/>
        </authorList>
    </citation>
    <scope>NUCLEOTIDE SEQUENCE</scope>
</reference>
<name>A0A9W4NTL3_9EURO</name>
<accession>A0A9W4NTL3</accession>
<keyword evidence="1" id="KW-0732">Signal</keyword>
<evidence type="ECO:0000256" key="1">
    <source>
        <dbReference type="SAM" id="SignalP"/>
    </source>
</evidence>
<proteinExistence type="predicted"/>